<dbReference type="GeneID" id="24111402"/>
<organism evidence="1 2">
    <name type="scientific">Pseudozyma hubeiensis (strain SY62)</name>
    <name type="common">Yeast</name>
    <dbReference type="NCBI Taxonomy" id="1305764"/>
    <lineage>
        <taxon>Eukaryota</taxon>
        <taxon>Fungi</taxon>
        <taxon>Dikarya</taxon>
        <taxon>Basidiomycota</taxon>
        <taxon>Ustilaginomycotina</taxon>
        <taxon>Ustilaginomycetes</taxon>
        <taxon>Ustilaginales</taxon>
        <taxon>Ustilaginaceae</taxon>
        <taxon>Pseudozyma</taxon>
    </lineage>
</organism>
<dbReference type="EMBL" id="DF238821">
    <property type="protein sequence ID" value="GAC98536.1"/>
    <property type="molecule type" value="Genomic_DNA"/>
</dbReference>
<dbReference type="RefSeq" id="XP_012192123.1">
    <property type="nucleotide sequence ID" value="XM_012336733.1"/>
</dbReference>
<sequence length="96" mass="10757">MSLSRAIRVSPEHYSALGLAIRSRSRTVTTPKQRRQPTEIGFSHILPPIAESLPHRNNRMASFDRAIDYPSSRLDISASRCFPPSGPARRALPYVD</sequence>
<reference evidence="2" key="1">
    <citation type="journal article" date="2013" name="Genome Announc.">
        <title>Draft genome sequence of the basidiomycetous yeast-like fungus Pseudozyma hubeiensis SY62, which produces an abundant amount of the biosurfactant mannosylerythritol lipids.</title>
        <authorList>
            <person name="Konishi M."/>
            <person name="Hatada Y."/>
            <person name="Horiuchi J."/>
        </authorList>
    </citation>
    <scope>NUCLEOTIDE SEQUENCE [LARGE SCALE GENOMIC DNA]</scope>
    <source>
        <strain evidence="2">SY62</strain>
    </source>
</reference>
<dbReference type="Proteomes" id="UP000014071">
    <property type="component" value="Unassembled WGS sequence"/>
</dbReference>
<keyword evidence="2" id="KW-1185">Reference proteome</keyword>
<dbReference type="AlphaFoldDB" id="R9PAY2"/>
<dbReference type="HOGENOM" id="CLU_2360659_0_0_1"/>
<proteinExistence type="predicted"/>
<evidence type="ECO:0000313" key="1">
    <source>
        <dbReference type="EMBL" id="GAC98536.1"/>
    </source>
</evidence>
<protein>
    <submittedName>
        <fullName evidence="1">Uncharacterized protein</fullName>
    </submittedName>
</protein>
<evidence type="ECO:0000313" key="2">
    <source>
        <dbReference type="Proteomes" id="UP000014071"/>
    </source>
</evidence>
<accession>R9PAY2</accession>
<gene>
    <name evidence="1" type="ORF">PHSY_006130</name>
</gene>
<name>R9PAY2_PSEHS</name>